<dbReference type="PROSITE" id="PS51450">
    <property type="entry name" value="LRR"/>
    <property type="match status" value="1"/>
</dbReference>
<evidence type="ECO:0000313" key="6">
    <source>
        <dbReference type="Proteomes" id="UP000075881"/>
    </source>
</evidence>
<feature type="compositionally biased region" description="Polar residues" evidence="3">
    <location>
        <begin position="348"/>
        <end position="359"/>
    </location>
</feature>
<accession>A0A182KGI0</accession>
<keyword evidence="6" id="KW-1185">Reference proteome</keyword>
<dbReference type="STRING" id="43041.A0A182KGI0"/>
<feature type="chain" id="PRO_5008125598" evidence="4">
    <location>
        <begin position="23"/>
        <end position="401"/>
    </location>
</feature>
<keyword evidence="4" id="KW-0732">Signal</keyword>
<feature type="compositionally biased region" description="Polar residues" evidence="3">
    <location>
        <begin position="322"/>
        <end position="334"/>
    </location>
</feature>
<keyword evidence="1" id="KW-0433">Leucine-rich repeat</keyword>
<feature type="region of interest" description="Disordered" evidence="3">
    <location>
        <begin position="348"/>
        <end position="373"/>
    </location>
</feature>
<dbReference type="Proteomes" id="UP000075881">
    <property type="component" value="Unassembled WGS sequence"/>
</dbReference>
<name>A0A182KGI0_9DIPT</name>
<protein>
    <submittedName>
        <fullName evidence="5">Uncharacterized protein</fullName>
    </submittedName>
</protein>
<evidence type="ECO:0000256" key="2">
    <source>
        <dbReference type="ARBA" id="ARBA00022737"/>
    </source>
</evidence>
<proteinExistence type="predicted"/>
<evidence type="ECO:0000256" key="4">
    <source>
        <dbReference type="SAM" id="SignalP"/>
    </source>
</evidence>
<dbReference type="SUPFAM" id="SSF52047">
    <property type="entry name" value="RNI-like"/>
    <property type="match status" value="1"/>
</dbReference>
<dbReference type="VEuPathDB" id="VectorBase:ACHR009868"/>
<dbReference type="Gene3D" id="3.80.10.10">
    <property type="entry name" value="Ribonuclease Inhibitor"/>
    <property type="match status" value="1"/>
</dbReference>
<evidence type="ECO:0000256" key="3">
    <source>
        <dbReference type="SAM" id="MobiDB-lite"/>
    </source>
</evidence>
<dbReference type="InterPro" id="IPR001611">
    <property type="entry name" value="Leu-rich_rpt"/>
</dbReference>
<feature type="region of interest" description="Disordered" evidence="3">
    <location>
        <begin position="315"/>
        <end position="335"/>
    </location>
</feature>
<keyword evidence="2" id="KW-0677">Repeat</keyword>
<feature type="signal peptide" evidence="4">
    <location>
        <begin position="1"/>
        <end position="22"/>
    </location>
</feature>
<dbReference type="PANTHER" id="PTHR24366">
    <property type="entry name" value="IG(IMMUNOGLOBULIN) AND LRR(LEUCINE RICH REPEAT) DOMAINS"/>
    <property type="match status" value="1"/>
</dbReference>
<dbReference type="PANTHER" id="PTHR24366:SF96">
    <property type="entry name" value="LEUCINE RICH REPEAT CONTAINING 53"/>
    <property type="match status" value="1"/>
</dbReference>
<sequence length="401" mass="44053">MRQLVAFLCCTTILMLVSSTAADQSYECAVEKRDDESVCVFRNVIYTANTTGISFKAPNSKIQHVAFEDSTLEHIPKELLSTFPNLRSLSVPNTNLSSVVIPAKLERLYASDNQITKVIVHQTRDSTTMQELMLDSNRLRDVSNLTRLAKLEILNLSGNRELPIDGTIELGQFKGMDGLRHLLLSDVGAFYLENENEVSLPELELLDLSSNSLLTMSLSVKVFAPFKSLQILRLGYNPIKDLDVLQLTKNNPQLKQIYLEGSDFPCKLLKLILKHFKKVGIETPVSNPDARCPLGFDKEDGICCAGGGIHGSFTEPVDSRKTSGGNQTSETQPENAVAYTARSIVPETSTVTSNTMSPTPGTPPVKAEDSNSMASTIPLGNHWLASLTVATIVKLVPFLFY</sequence>
<reference evidence="5" key="2">
    <citation type="submission" date="2020-05" db="UniProtKB">
        <authorList>
            <consortium name="EnsemblMetazoa"/>
        </authorList>
    </citation>
    <scope>IDENTIFICATION</scope>
    <source>
        <strain evidence="5">ACHKN1017</strain>
    </source>
</reference>
<reference evidence="6" key="1">
    <citation type="submission" date="2013-03" db="EMBL/GenBank/DDBJ databases">
        <title>The Genome Sequence of Anopheles christyi ACHKN1017.</title>
        <authorList>
            <consortium name="The Broad Institute Genomics Platform"/>
            <person name="Neafsey D.E."/>
            <person name="Besansky N."/>
            <person name="Walker B."/>
            <person name="Young S.K."/>
            <person name="Zeng Q."/>
            <person name="Gargeya S."/>
            <person name="Fitzgerald M."/>
            <person name="Haas B."/>
            <person name="Abouelleil A."/>
            <person name="Allen A.W."/>
            <person name="Alvarado L."/>
            <person name="Arachchi H.M."/>
            <person name="Berlin A.M."/>
            <person name="Chapman S.B."/>
            <person name="Gainer-Dewar J."/>
            <person name="Goldberg J."/>
            <person name="Griggs A."/>
            <person name="Gujja S."/>
            <person name="Hansen M."/>
            <person name="Howarth C."/>
            <person name="Imamovic A."/>
            <person name="Ireland A."/>
            <person name="Larimer J."/>
            <person name="McCowan C."/>
            <person name="Murphy C."/>
            <person name="Pearson M."/>
            <person name="Poon T.W."/>
            <person name="Priest M."/>
            <person name="Roberts A."/>
            <person name="Saif S."/>
            <person name="Shea T."/>
            <person name="Sisk P."/>
            <person name="Sykes S."/>
            <person name="Wortman J."/>
            <person name="Nusbaum C."/>
            <person name="Birren B."/>
        </authorList>
    </citation>
    <scope>NUCLEOTIDE SEQUENCE [LARGE SCALE GENOMIC DNA]</scope>
    <source>
        <strain evidence="6">ACHKN1017</strain>
    </source>
</reference>
<dbReference type="EnsemblMetazoa" id="ACHR009868-RA">
    <property type="protein sequence ID" value="ACHR009868-PA"/>
    <property type="gene ID" value="ACHR009868"/>
</dbReference>
<evidence type="ECO:0000313" key="5">
    <source>
        <dbReference type="EnsemblMetazoa" id="ACHR009868-PA"/>
    </source>
</evidence>
<dbReference type="InterPro" id="IPR032675">
    <property type="entry name" value="LRR_dom_sf"/>
</dbReference>
<organism evidence="5 6">
    <name type="scientific">Anopheles christyi</name>
    <dbReference type="NCBI Taxonomy" id="43041"/>
    <lineage>
        <taxon>Eukaryota</taxon>
        <taxon>Metazoa</taxon>
        <taxon>Ecdysozoa</taxon>
        <taxon>Arthropoda</taxon>
        <taxon>Hexapoda</taxon>
        <taxon>Insecta</taxon>
        <taxon>Pterygota</taxon>
        <taxon>Neoptera</taxon>
        <taxon>Endopterygota</taxon>
        <taxon>Diptera</taxon>
        <taxon>Nematocera</taxon>
        <taxon>Culicoidea</taxon>
        <taxon>Culicidae</taxon>
        <taxon>Anophelinae</taxon>
        <taxon>Anopheles</taxon>
    </lineage>
</organism>
<evidence type="ECO:0000256" key="1">
    <source>
        <dbReference type="ARBA" id="ARBA00022614"/>
    </source>
</evidence>
<dbReference type="AlphaFoldDB" id="A0A182KGI0"/>